<dbReference type="GO" id="GO:0005524">
    <property type="term" value="F:ATP binding"/>
    <property type="evidence" value="ECO:0007669"/>
    <property type="project" value="InterPro"/>
</dbReference>
<dbReference type="InterPro" id="IPR007693">
    <property type="entry name" value="DNA_helicase_DnaB-like_N"/>
</dbReference>
<dbReference type="AlphaFoldDB" id="A0A2S1SVI1"/>
<feature type="region of interest" description="Disordered" evidence="3">
    <location>
        <begin position="1"/>
        <end position="31"/>
    </location>
</feature>
<dbReference type="Pfam" id="PF00772">
    <property type="entry name" value="DnaB"/>
    <property type="match status" value="1"/>
</dbReference>
<evidence type="ECO:0000256" key="2">
    <source>
        <dbReference type="ARBA" id="ARBA00023125"/>
    </source>
</evidence>
<evidence type="ECO:0000313" key="6">
    <source>
        <dbReference type="Proteomes" id="UP000244900"/>
    </source>
</evidence>
<dbReference type="GO" id="GO:0003677">
    <property type="term" value="F:DNA binding"/>
    <property type="evidence" value="ECO:0007669"/>
    <property type="project" value="UniProtKB-KW"/>
</dbReference>
<dbReference type="GO" id="GO:0006260">
    <property type="term" value="P:DNA replication"/>
    <property type="evidence" value="ECO:0007669"/>
    <property type="project" value="UniProtKB-KW"/>
</dbReference>
<dbReference type="Gene3D" id="1.10.860.10">
    <property type="entry name" value="DNAb Helicase, Chain A"/>
    <property type="match status" value="1"/>
</dbReference>
<dbReference type="GO" id="GO:0005829">
    <property type="term" value="C:cytosol"/>
    <property type="evidence" value="ECO:0007669"/>
    <property type="project" value="TreeGrafter"/>
</dbReference>
<sequence length="673" mass="72502">MTEQPHGEYGNVRPLHTRADDLAGSPPNDKDAEQAALGAMLLPSPTFDAFAEVTRFIGPDDYYEPAHATIHAAIVDMRNSGRPIDVITVTNYLQKAGDLHRVGGATYLHILVQAVPTAANGGYYAEIVAEKAAERRLIETATRTMARARSGSSSAGQIAADAERELAALRDTQKWPDPIPLGTHGPLPTFPVGALPPWVAETVAAVAEFTQTPPDLAATMGLAALSTAAGGRVHVQVRPGWTEQTNLYLVCAMPPASRKSDVFAAMTAPVYEVEKQLQEESRASRIEAQTAKDAAEAEAEALMAKARKPGDGIDRTALVAEASGARMLADEIHVPPVPRLTVSGDITPEPLAQQLAVHRCLAALSPEGDLFDIIAGRYSAKPNLGVFLQAHKGERLQTDRITREQPSVDKPALTIGVTPQPAVLQDLADAHGARDRGLLARFLFALPASNLGYRKTRTAPVPEPVAQQYSNRLTSLLRTLYALPEPVTVPMSAQADHAIERLQEELEASLRPDQRLSHLLDWAGKWVGATARVAALLHLSDHVGSDAWGRPVGEDAVTRAAEITRYYTDHALAVFDLIGSDPATEAAQTILAWLRRPKADGTWRTAIKRRDAVAASRRFRTVAQVEPALALLESHGYLRADEPTKTGQPWRPPTATYRVHPSLHASEGGSDGR</sequence>
<dbReference type="PANTHER" id="PTHR30153">
    <property type="entry name" value="REPLICATIVE DNA HELICASE DNAB"/>
    <property type="match status" value="1"/>
</dbReference>
<reference evidence="5 6" key="1">
    <citation type="submission" date="2018-05" db="EMBL/GenBank/DDBJ databases">
        <title>Complete genome sequence of sponge-derived Streptomyces sp. HNM0039.</title>
        <authorList>
            <person name="Huang X."/>
            <person name="Zhou S."/>
        </authorList>
    </citation>
    <scope>NUCLEOTIDE SEQUENCE [LARGE SCALE GENOMIC DNA]</scope>
    <source>
        <strain evidence="5 6">HNM0039</strain>
    </source>
</reference>
<protein>
    <submittedName>
        <fullName evidence="5">DNA primase</fullName>
    </submittedName>
</protein>
<name>A0A2S1SVI1_9ACTN</name>
<dbReference type="InterPro" id="IPR025048">
    <property type="entry name" value="DUF3987"/>
</dbReference>
<dbReference type="OrthoDB" id="5150132at2"/>
<evidence type="ECO:0000313" key="5">
    <source>
        <dbReference type="EMBL" id="AWI30413.1"/>
    </source>
</evidence>
<feature type="domain" description="DNA helicase DnaB-like N-terminal" evidence="4">
    <location>
        <begin position="26"/>
        <end position="130"/>
    </location>
</feature>
<proteinExistence type="predicted"/>
<keyword evidence="6" id="KW-1185">Reference proteome</keyword>
<dbReference type="InterPro" id="IPR016136">
    <property type="entry name" value="DNA_helicase_N/primase_C"/>
</dbReference>
<accession>A0A2S1SVI1</accession>
<dbReference type="Proteomes" id="UP000244900">
    <property type="component" value="Chromosome"/>
</dbReference>
<keyword evidence="1" id="KW-0235">DNA replication</keyword>
<feature type="region of interest" description="Disordered" evidence="3">
    <location>
        <begin position="642"/>
        <end position="673"/>
    </location>
</feature>
<dbReference type="KEGG" id="stir:DDW44_17740"/>
<evidence type="ECO:0000256" key="3">
    <source>
        <dbReference type="SAM" id="MobiDB-lite"/>
    </source>
</evidence>
<dbReference type="EMBL" id="CP029188">
    <property type="protein sequence ID" value="AWI30413.1"/>
    <property type="molecule type" value="Genomic_DNA"/>
</dbReference>
<dbReference type="RefSeq" id="WP_108907045.1">
    <property type="nucleotide sequence ID" value="NZ_CP029188.1"/>
</dbReference>
<keyword evidence="2" id="KW-0238">DNA-binding</keyword>
<gene>
    <name evidence="5" type="ORF">DDW44_17740</name>
</gene>
<dbReference type="GO" id="GO:0003678">
    <property type="term" value="F:DNA helicase activity"/>
    <property type="evidence" value="ECO:0007669"/>
    <property type="project" value="InterPro"/>
</dbReference>
<dbReference type="PANTHER" id="PTHR30153:SF2">
    <property type="entry name" value="REPLICATIVE DNA HELICASE"/>
    <property type="match status" value="1"/>
</dbReference>
<evidence type="ECO:0000256" key="1">
    <source>
        <dbReference type="ARBA" id="ARBA00022705"/>
    </source>
</evidence>
<organism evidence="5 6">
    <name type="scientific">Streptomyces tirandamycinicus</name>
    <dbReference type="NCBI Taxonomy" id="2174846"/>
    <lineage>
        <taxon>Bacteria</taxon>
        <taxon>Bacillati</taxon>
        <taxon>Actinomycetota</taxon>
        <taxon>Actinomycetes</taxon>
        <taxon>Kitasatosporales</taxon>
        <taxon>Streptomycetaceae</taxon>
        <taxon>Streptomyces</taxon>
    </lineage>
</organism>
<dbReference type="SUPFAM" id="SSF48024">
    <property type="entry name" value="N-terminal domain of DnaB helicase"/>
    <property type="match status" value="1"/>
</dbReference>
<dbReference type="InterPro" id="IPR036185">
    <property type="entry name" value="DNA_heli_DnaB-like_N_sf"/>
</dbReference>
<evidence type="ECO:0000259" key="4">
    <source>
        <dbReference type="Pfam" id="PF00772"/>
    </source>
</evidence>
<dbReference type="Pfam" id="PF13148">
    <property type="entry name" value="DUF3987"/>
    <property type="match status" value="1"/>
</dbReference>